<evidence type="ECO:0000313" key="6">
    <source>
        <dbReference type="EMBL" id="QBD77672.1"/>
    </source>
</evidence>
<dbReference type="GO" id="GO:0046872">
    <property type="term" value="F:metal ion binding"/>
    <property type="evidence" value="ECO:0007669"/>
    <property type="project" value="UniProtKB-KW"/>
</dbReference>
<dbReference type="SMART" id="SM00926">
    <property type="entry name" value="Molybdop_Fe4S4"/>
    <property type="match status" value="1"/>
</dbReference>
<dbReference type="GO" id="GO:0043546">
    <property type="term" value="F:molybdopterin cofactor binding"/>
    <property type="evidence" value="ECO:0007669"/>
    <property type="project" value="InterPro"/>
</dbReference>
<dbReference type="InterPro" id="IPR006963">
    <property type="entry name" value="Mopterin_OxRdtase_4Fe-4S_dom"/>
</dbReference>
<evidence type="ECO:0000256" key="4">
    <source>
        <dbReference type="ARBA" id="ARBA00023014"/>
    </source>
</evidence>
<dbReference type="Gene3D" id="2.20.25.90">
    <property type="entry name" value="ADC-like domains"/>
    <property type="match status" value="1"/>
</dbReference>
<dbReference type="InterPro" id="IPR050612">
    <property type="entry name" value="Prok_Mopterin_Oxidored"/>
</dbReference>
<dbReference type="GO" id="GO:0016491">
    <property type="term" value="F:oxidoreductase activity"/>
    <property type="evidence" value="ECO:0007669"/>
    <property type="project" value="InterPro"/>
</dbReference>
<gene>
    <name evidence="6" type="ORF">EPA93_17420</name>
</gene>
<dbReference type="PANTHER" id="PTHR43742">
    <property type="entry name" value="TRIMETHYLAMINE-N-OXIDE REDUCTASE"/>
    <property type="match status" value="1"/>
</dbReference>
<dbReference type="OrthoDB" id="9805142at2"/>
<dbReference type="Gene3D" id="3.40.228.10">
    <property type="entry name" value="Dimethylsulfoxide Reductase, domain 2"/>
    <property type="match status" value="1"/>
</dbReference>
<organism evidence="6 7">
    <name type="scientific">Ktedonosporobacter rubrisoli</name>
    <dbReference type="NCBI Taxonomy" id="2509675"/>
    <lineage>
        <taxon>Bacteria</taxon>
        <taxon>Bacillati</taxon>
        <taxon>Chloroflexota</taxon>
        <taxon>Ktedonobacteria</taxon>
        <taxon>Ktedonobacterales</taxon>
        <taxon>Ktedonosporobacteraceae</taxon>
        <taxon>Ktedonosporobacter</taxon>
    </lineage>
</organism>
<dbReference type="CDD" id="cd02786">
    <property type="entry name" value="MopB_CT_3"/>
    <property type="match status" value="1"/>
</dbReference>
<dbReference type="Pfam" id="PF04879">
    <property type="entry name" value="Molybdop_Fe4S4"/>
    <property type="match status" value="1"/>
</dbReference>
<dbReference type="PROSITE" id="PS51669">
    <property type="entry name" value="4FE4S_MOW_BIS_MGD"/>
    <property type="match status" value="1"/>
</dbReference>
<evidence type="ECO:0000256" key="1">
    <source>
        <dbReference type="ARBA" id="ARBA00010312"/>
    </source>
</evidence>
<keyword evidence="2" id="KW-0479">Metal-binding</keyword>
<dbReference type="InterPro" id="IPR006656">
    <property type="entry name" value="Mopterin_OxRdtase"/>
</dbReference>
<dbReference type="SUPFAM" id="SSF53706">
    <property type="entry name" value="Formate dehydrogenase/DMSO reductase, domains 1-3"/>
    <property type="match status" value="1"/>
</dbReference>
<keyword evidence="4" id="KW-0411">Iron-sulfur</keyword>
<dbReference type="Pfam" id="PF00384">
    <property type="entry name" value="Molybdopterin"/>
    <property type="match status" value="1"/>
</dbReference>
<dbReference type="AlphaFoldDB" id="A0A4P6JR59"/>
<keyword evidence="3" id="KW-0408">Iron</keyword>
<dbReference type="Gene3D" id="2.40.40.20">
    <property type="match status" value="1"/>
</dbReference>
<dbReference type="EMBL" id="CP035758">
    <property type="protein sequence ID" value="QBD77672.1"/>
    <property type="molecule type" value="Genomic_DNA"/>
</dbReference>
<feature type="domain" description="4Fe-4S Mo/W bis-MGD-type" evidence="5">
    <location>
        <begin position="19"/>
        <end position="76"/>
    </location>
</feature>
<proteinExistence type="inferred from homology"/>
<dbReference type="GO" id="GO:0051536">
    <property type="term" value="F:iron-sulfur cluster binding"/>
    <property type="evidence" value="ECO:0007669"/>
    <property type="project" value="UniProtKB-KW"/>
</dbReference>
<accession>A0A4P6JR59</accession>
<dbReference type="Pfam" id="PF01568">
    <property type="entry name" value="Molydop_binding"/>
    <property type="match status" value="1"/>
</dbReference>
<dbReference type="Gene3D" id="3.40.50.740">
    <property type="match status" value="1"/>
</dbReference>
<sequence length="711" mass="77055">MESVVQRSGRFSASSTEGDVLVYGACPLDCPDGCSWVVTVRDGKAVGLRGVAEHPFTSGALCVKMNGYLSHVSAPDRLLYPLRRVGKKGEGRFERISWDEAIGTMAAKLNDTIASYGGEAIWPYQGTGTLGFLQGVNGSAGARLWNALGASKHNAVAICSLAGGIGSSYTVGVNRGIDPESLQYARLILLWGTNVLTSHHHLWKFILAARRKGAFIVAIDPIHTRTAAQADEHLAPLPGTDAALALGLLHVIVEMGAEDREFIQANTLGWEQFRARIAQFPPSRVAAITGLDESRIVALGQRIATTRPTAIRATMGLQRHAGGGMTLRTLTSIPGVTGDWGRLGGGLVYSTSGYFPANLADLWREELLKKPVRTLVMTRLGEGLTELSDPPVQALIIYGSNPLASVPDQNKIRCGLSREDLFTVVIEHFHTDTVKYADIVLPATMQLEHADLHDGYGHLYIAWNAPAVAPPGECLPHTEIFRRLARAMGLDNPLLYESDEALARQVLQSEHPALKGITLERLQQEGWVRLAYPNPFMPFTDGFPTPSGKLEFYSETAKADGYDPLPGYTPPYEAASVQNELAQRFPLVLLATASHFFLNSTFANKPDLLRKAGSPKITLHPVDAARRRIKDGDLVRVFNNRGSFIALAQVSDHVRPGVAATTKGYWPGQSESDSNVNATVAERDADMGSGAVYHDNRVEVTLVGCETQEKV</sequence>
<name>A0A4P6JR59_KTERU</name>
<keyword evidence="7" id="KW-1185">Reference proteome</keyword>
<dbReference type="Gene3D" id="3.30.2070.10">
    <property type="entry name" value="Formate dehydrogenase/DMSO reductase"/>
    <property type="match status" value="1"/>
</dbReference>
<dbReference type="CDD" id="cd02766">
    <property type="entry name" value="MopB_3"/>
    <property type="match status" value="1"/>
</dbReference>
<comment type="similarity">
    <text evidence="1">Belongs to the prokaryotic molybdopterin-containing oxidoreductase family.</text>
</comment>
<dbReference type="InterPro" id="IPR037920">
    <property type="entry name" value="YoaE_C"/>
</dbReference>
<dbReference type="Proteomes" id="UP000290365">
    <property type="component" value="Chromosome"/>
</dbReference>
<evidence type="ECO:0000256" key="3">
    <source>
        <dbReference type="ARBA" id="ARBA00023004"/>
    </source>
</evidence>
<reference evidence="6 7" key="1">
    <citation type="submission" date="2019-01" db="EMBL/GenBank/DDBJ databases">
        <title>Ktedonosporobacter rubrisoli SCAWS-G2.</title>
        <authorList>
            <person name="Huang Y."/>
            <person name="Yan B."/>
        </authorList>
    </citation>
    <scope>NUCLEOTIDE SEQUENCE [LARGE SCALE GENOMIC DNA]</scope>
    <source>
        <strain evidence="6 7">SCAWS-G2</strain>
    </source>
</reference>
<protein>
    <submittedName>
        <fullName evidence="6">Molybdopterin oxidoreductase family protein</fullName>
    </submittedName>
</protein>
<dbReference type="PANTHER" id="PTHR43742:SF6">
    <property type="entry name" value="OXIDOREDUCTASE YYAE-RELATED"/>
    <property type="match status" value="1"/>
</dbReference>
<dbReference type="InterPro" id="IPR006657">
    <property type="entry name" value="MoPterin_dinucl-bd_dom"/>
</dbReference>
<dbReference type="InterPro" id="IPR009010">
    <property type="entry name" value="Asp_de-COase-like_dom_sf"/>
</dbReference>
<dbReference type="RefSeq" id="WP_129888726.1">
    <property type="nucleotide sequence ID" value="NZ_CP035758.1"/>
</dbReference>
<evidence type="ECO:0000313" key="7">
    <source>
        <dbReference type="Proteomes" id="UP000290365"/>
    </source>
</evidence>
<dbReference type="SUPFAM" id="SSF50692">
    <property type="entry name" value="ADC-like"/>
    <property type="match status" value="1"/>
</dbReference>
<evidence type="ECO:0000256" key="2">
    <source>
        <dbReference type="ARBA" id="ARBA00022723"/>
    </source>
</evidence>
<evidence type="ECO:0000259" key="5">
    <source>
        <dbReference type="PROSITE" id="PS51669"/>
    </source>
</evidence>
<dbReference type="KEGG" id="kbs:EPA93_17420"/>